<keyword evidence="7 8" id="KW-0472">Membrane</keyword>
<dbReference type="OrthoDB" id="21094at2"/>
<keyword evidence="5 8" id="KW-0812">Transmembrane</keyword>
<dbReference type="Proteomes" id="UP000008207">
    <property type="component" value="Chromosome"/>
</dbReference>
<dbReference type="InterPro" id="IPR002771">
    <property type="entry name" value="Multi_antbiot-R_MarC"/>
</dbReference>
<sequence length="235" mass="24645">MPAIESALQSFLLALPALFSIINPLGGALIFAEVTGRRTHEERVLLARRIGIYAAAVMLVSLWLGATLLSFFGISLAALRIAGGLVVAAQAWRLLAVPEEREARKAADAASAKTRDREVGVESGGLDEIAFFPLTLPFTTGPGTISVIIALAASRPEAGAARWGFLLGATLAVLVIAASVRIAYASADRVVKRIGHARARVLGRLSAFLLLCIGTQITLTGVSDVLEPLLAARGR</sequence>
<reference evidence="9 10" key="1">
    <citation type="submission" date="2009-01" db="EMBL/GenBank/DDBJ databases">
        <title>Complete sequence of chromosome of Methylobacterium nodulans ORS 2060.</title>
        <authorList>
            <consortium name="US DOE Joint Genome Institute"/>
            <person name="Lucas S."/>
            <person name="Copeland A."/>
            <person name="Lapidus A."/>
            <person name="Glavina del Rio T."/>
            <person name="Dalin E."/>
            <person name="Tice H."/>
            <person name="Bruce D."/>
            <person name="Goodwin L."/>
            <person name="Pitluck S."/>
            <person name="Sims D."/>
            <person name="Brettin T."/>
            <person name="Detter J.C."/>
            <person name="Han C."/>
            <person name="Larimer F."/>
            <person name="Land M."/>
            <person name="Hauser L."/>
            <person name="Kyrpides N."/>
            <person name="Ivanova N."/>
            <person name="Marx C.J."/>
            <person name="Richardson P."/>
        </authorList>
    </citation>
    <scope>NUCLEOTIDE SEQUENCE [LARGE SCALE GENOMIC DNA]</scope>
    <source>
        <strain evidence="10">LMG 21967 / CNCM I-2342 / ORS 2060</strain>
    </source>
</reference>
<evidence type="ECO:0000256" key="6">
    <source>
        <dbReference type="ARBA" id="ARBA00022989"/>
    </source>
</evidence>
<keyword evidence="3" id="KW-1003">Cell membrane</keyword>
<comment type="similarity">
    <text evidence="2 8">Belongs to the UPF0056 (MarC) family.</text>
</comment>
<keyword evidence="10" id="KW-1185">Reference proteome</keyword>
<evidence type="ECO:0000256" key="3">
    <source>
        <dbReference type="ARBA" id="ARBA00022475"/>
    </source>
</evidence>
<evidence type="ECO:0000256" key="7">
    <source>
        <dbReference type="ARBA" id="ARBA00023136"/>
    </source>
</evidence>
<dbReference type="eggNOG" id="COG2095">
    <property type="taxonomic scope" value="Bacteria"/>
</dbReference>
<accession>B8ICA0</accession>
<dbReference type="NCBIfam" id="TIGR00427">
    <property type="entry name" value="NAAT family transporter"/>
    <property type="match status" value="1"/>
</dbReference>
<feature type="transmembrane region" description="Helical" evidence="8">
    <location>
        <begin position="205"/>
        <end position="226"/>
    </location>
</feature>
<feature type="transmembrane region" description="Helical" evidence="8">
    <location>
        <begin position="52"/>
        <end position="71"/>
    </location>
</feature>
<comment type="caution">
    <text evidence="8">Lacks conserved residue(s) required for the propagation of feature annotation.</text>
</comment>
<dbReference type="AlphaFoldDB" id="B8ICA0"/>
<evidence type="ECO:0000313" key="10">
    <source>
        <dbReference type="Proteomes" id="UP000008207"/>
    </source>
</evidence>
<evidence type="ECO:0000256" key="4">
    <source>
        <dbReference type="ARBA" id="ARBA00022519"/>
    </source>
</evidence>
<dbReference type="HOGENOM" id="CLU_079909_2_0_5"/>
<name>B8ICA0_METNO</name>
<feature type="transmembrane region" description="Helical" evidence="8">
    <location>
        <begin position="12"/>
        <end position="32"/>
    </location>
</feature>
<feature type="transmembrane region" description="Helical" evidence="8">
    <location>
        <begin position="165"/>
        <end position="184"/>
    </location>
</feature>
<keyword evidence="4" id="KW-0997">Cell inner membrane</keyword>
<proteinExistence type="inferred from homology"/>
<dbReference type="RefSeq" id="WP_015927199.1">
    <property type="nucleotide sequence ID" value="NC_011894.1"/>
</dbReference>
<dbReference type="STRING" id="460265.Mnod_0446"/>
<evidence type="ECO:0000256" key="1">
    <source>
        <dbReference type="ARBA" id="ARBA00004429"/>
    </source>
</evidence>
<keyword evidence="6 8" id="KW-1133">Transmembrane helix</keyword>
<comment type="subcellular location">
    <subcellularLocation>
        <location evidence="1 8">Cell inner membrane</location>
        <topology evidence="1 8">Multi-pass membrane protein</topology>
    </subcellularLocation>
</comment>
<dbReference type="EMBL" id="CP001349">
    <property type="protein sequence ID" value="ACL55488.1"/>
    <property type="molecule type" value="Genomic_DNA"/>
</dbReference>
<evidence type="ECO:0000256" key="2">
    <source>
        <dbReference type="ARBA" id="ARBA00009784"/>
    </source>
</evidence>
<dbReference type="GO" id="GO:0005886">
    <property type="term" value="C:plasma membrane"/>
    <property type="evidence" value="ECO:0007669"/>
    <property type="project" value="UniProtKB-SubCell"/>
</dbReference>
<evidence type="ECO:0000256" key="5">
    <source>
        <dbReference type="ARBA" id="ARBA00022692"/>
    </source>
</evidence>
<dbReference type="Pfam" id="PF01914">
    <property type="entry name" value="MarC"/>
    <property type="match status" value="1"/>
</dbReference>
<dbReference type="KEGG" id="mno:Mnod_0446"/>
<organism evidence="9 10">
    <name type="scientific">Methylobacterium nodulans (strain LMG 21967 / CNCM I-2342 / ORS 2060)</name>
    <dbReference type="NCBI Taxonomy" id="460265"/>
    <lineage>
        <taxon>Bacteria</taxon>
        <taxon>Pseudomonadati</taxon>
        <taxon>Pseudomonadota</taxon>
        <taxon>Alphaproteobacteria</taxon>
        <taxon>Hyphomicrobiales</taxon>
        <taxon>Methylobacteriaceae</taxon>
        <taxon>Methylobacterium</taxon>
    </lineage>
</organism>
<feature type="transmembrane region" description="Helical" evidence="8">
    <location>
        <begin position="131"/>
        <end position="153"/>
    </location>
</feature>
<evidence type="ECO:0000313" key="9">
    <source>
        <dbReference type="EMBL" id="ACL55488.1"/>
    </source>
</evidence>
<dbReference type="PANTHER" id="PTHR33508">
    <property type="entry name" value="UPF0056 MEMBRANE PROTEIN YHCE"/>
    <property type="match status" value="1"/>
</dbReference>
<gene>
    <name evidence="9" type="ordered locus">Mnod_0446</name>
</gene>
<dbReference type="PANTHER" id="PTHR33508:SF2">
    <property type="entry name" value="UPF0056 INNER MEMBRANE PROTEIN MARC"/>
    <property type="match status" value="1"/>
</dbReference>
<protein>
    <recommendedName>
        <fullName evidence="8">UPF0056 inner membrane protein</fullName>
    </recommendedName>
</protein>
<evidence type="ECO:0000256" key="8">
    <source>
        <dbReference type="RuleBase" id="RU362048"/>
    </source>
</evidence>